<dbReference type="GO" id="GO:0016706">
    <property type="term" value="F:2-oxoglutarate-dependent dioxygenase activity"/>
    <property type="evidence" value="ECO:0007669"/>
    <property type="project" value="UniProtKB-ARBA"/>
</dbReference>
<dbReference type="PANTHER" id="PTHR20883">
    <property type="entry name" value="PHYTANOYL-COA DIOXYGENASE DOMAIN CONTAINING 1"/>
    <property type="match status" value="1"/>
</dbReference>
<evidence type="ECO:0000313" key="2">
    <source>
        <dbReference type="Proteomes" id="UP000426246"/>
    </source>
</evidence>
<dbReference type="RefSeq" id="WP_155699332.1">
    <property type="nucleotide sequence ID" value="NZ_CP034235.1"/>
</dbReference>
<keyword evidence="1" id="KW-0560">Oxidoreductase</keyword>
<dbReference type="EMBL" id="CP034235">
    <property type="protein sequence ID" value="QGQ94331.1"/>
    <property type="molecule type" value="Genomic_DNA"/>
</dbReference>
<dbReference type="PANTHER" id="PTHR20883:SF52">
    <property type="entry name" value="ALPHA-KETOGLUTARATE-DEPENDENT HYPOPHOSPHITE DIOXYGENASE-LIKE GENE A2 [PROVISIONAL]-RELATED"/>
    <property type="match status" value="1"/>
</dbReference>
<reference evidence="2" key="1">
    <citation type="submission" date="2018-11" db="EMBL/GenBank/DDBJ databases">
        <title>Complete genome sequence of Paenibacillus sp. ML311-T8.</title>
        <authorList>
            <person name="Nam Y.-D."/>
            <person name="Kang J."/>
            <person name="Chung W.-H."/>
            <person name="Park Y.S."/>
        </authorList>
    </citation>
    <scope>NUCLEOTIDE SEQUENCE [LARGE SCALE GENOMIC DNA]</scope>
    <source>
        <strain evidence="2">ML311-T8</strain>
    </source>
</reference>
<dbReference type="AlphaFoldDB" id="A0A6B8RCZ1"/>
<dbReference type="GO" id="GO:0005506">
    <property type="term" value="F:iron ion binding"/>
    <property type="evidence" value="ECO:0007669"/>
    <property type="project" value="UniProtKB-ARBA"/>
</dbReference>
<dbReference type="KEGG" id="ppsc:EHS13_05125"/>
<organism evidence="1 2">
    <name type="scientific">Paenibacillus psychroresistens</name>
    <dbReference type="NCBI Taxonomy" id="1778678"/>
    <lineage>
        <taxon>Bacteria</taxon>
        <taxon>Bacillati</taxon>
        <taxon>Bacillota</taxon>
        <taxon>Bacilli</taxon>
        <taxon>Bacillales</taxon>
        <taxon>Paenibacillaceae</taxon>
        <taxon>Paenibacillus</taxon>
    </lineage>
</organism>
<dbReference type="Pfam" id="PF05721">
    <property type="entry name" value="PhyH"/>
    <property type="match status" value="1"/>
</dbReference>
<protein>
    <submittedName>
        <fullName evidence="1">Phytanoyl-CoA dioxygenase family protein</fullName>
    </submittedName>
</protein>
<keyword evidence="2" id="KW-1185">Reference proteome</keyword>
<dbReference type="InterPro" id="IPR008775">
    <property type="entry name" value="Phytyl_CoA_dOase-like"/>
</dbReference>
<dbReference type="SUPFAM" id="SSF51197">
    <property type="entry name" value="Clavaminate synthase-like"/>
    <property type="match status" value="1"/>
</dbReference>
<accession>A0A6B8RCZ1</accession>
<name>A0A6B8RCZ1_9BACL</name>
<dbReference type="Proteomes" id="UP000426246">
    <property type="component" value="Chromosome"/>
</dbReference>
<keyword evidence="1" id="KW-0223">Dioxygenase</keyword>
<dbReference type="Gene3D" id="2.60.120.620">
    <property type="entry name" value="q2cbj1_9rhob like domain"/>
    <property type="match status" value="1"/>
</dbReference>
<dbReference type="OrthoDB" id="9814777at2"/>
<sequence length="275" mass="31030">MENTFSPEENNQQYYRYDQIAEKLHGLDAVDEEQIIKYRNQGYLAVEEVLTLEEVKKSIDALLELINTRSRGARIELYMKTWDELKTDEERELAVRKVSNFVENDEWLKGIANHPGIMAKLELILGEKPKLAQAIALLKPPGGLDIPWHQDMSVGGLAYDKTVIGVWIALDEAELENGCMHVIPGSHAGGAIPHYALRSWQLCGRDIPVEEDVAVTLKPGGLMLFHGLIKHGTPHNLSAKRRRALQFHYVGISAKKLVPAEYKRMFTNDMTSAEC</sequence>
<evidence type="ECO:0000313" key="1">
    <source>
        <dbReference type="EMBL" id="QGQ94331.1"/>
    </source>
</evidence>
<gene>
    <name evidence="1" type="ORF">EHS13_05125</name>
</gene>
<proteinExistence type="predicted"/>